<accession>A0A550C131</accession>
<sequence>MTVGYRVHRGRLPSPSRSATVSIAPRSDTPSHIGRSSSLPLSPSDSLVFSPGPRQRAHHVGSQPDVADHLCAALSASCSRSSSSCSRSSSSCSRTNQARYVIPSTLHYASKPLRWSLQEQSTRPSAVQLLFSSSPCHSRSSRVGRWTLMVMDSHRELGRASGGRRVVLAGRHTESNAPGPDWRDGSHQRCPRCTGWPHWFLVVRRRIRLLKVPDAPKDAVLGDEYEGM</sequence>
<name>A0A550C131_9AGAR</name>
<feature type="region of interest" description="Disordered" evidence="1">
    <location>
        <begin position="1"/>
        <end position="61"/>
    </location>
</feature>
<dbReference type="EMBL" id="VDMD01000035">
    <property type="protein sequence ID" value="TRM58507.1"/>
    <property type="molecule type" value="Genomic_DNA"/>
</dbReference>
<reference evidence="2 3" key="1">
    <citation type="journal article" date="2019" name="New Phytol.">
        <title>Comparative genomics reveals unique wood-decay strategies and fruiting body development in the Schizophyllaceae.</title>
        <authorList>
            <person name="Almasi E."/>
            <person name="Sahu N."/>
            <person name="Krizsan K."/>
            <person name="Balint B."/>
            <person name="Kovacs G.M."/>
            <person name="Kiss B."/>
            <person name="Cseklye J."/>
            <person name="Drula E."/>
            <person name="Henrissat B."/>
            <person name="Nagy I."/>
            <person name="Chovatia M."/>
            <person name="Adam C."/>
            <person name="LaButti K."/>
            <person name="Lipzen A."/>
            <person name="Riley R."/>
            <person name="Grigoriev I.V."/>
            <person name="Nagy L.G."/>
        </authorList>
    </citation>
    <scope>NUCLEOTIDE SEQUENCE [LARGE SCALE GENOMIC DNA]</scope>
    <source>
        <strain evidence="2 3">NL-1724</strain>
    </source>
</reference>
<feature type="compositionally biased region" description="Basic residues" evidence="1">
    <location>
        <begin position="1"/>
        <end position="11"/>
    </location>
</feature>
<gene>
    <name evidence="2" type="ORF">BD626DRAFT_183468</name>
</gene>
<evidence type="ECO:0000256" key="1">
    <source>
        <dbReference type="SAM" id="MobiDB-lite"/>
    </source>
</evidence>
<dbReference type="Proteomes" id="UP000320762">
    <property type="component" value="Unassembled WGS sequence"/>
</dbReference>
<proteinExistence type="predicted"/>
<comment type="caution">
    <text evidence="2">The sequence shown here is derived from an EMBL/GenBank/DDBJ whole genome shotgun (WGS) entry which is preliminary data.</text>
</comment>
<protein>
    <submittedName>
        <fullName evidence="2">Uncharacterized protein</fullName>
    </submittedName>
</protein>
<keyword evidence="3" id="KW-1185">Reference proteome</keyword>
<evidence type="ECO:0000313" key="2">
    <source>
        <dbReference type="EMBL" id="TRM58507.1"/>
    </source>
</evidence>
<evidence type="ECO:0000313" key="3">
    <source>
        <dbReference type="Proteomes" id="UP000320762"/>
    </source>
</evidence>
<feature type="compositionally biased region" description="Low complexity" evidence="1">
    <location>
        <begin position="36"/>
        <end position="51"/>
    </location>
</feature>
<dbReference type="AlphaFoldDB" id="A0A550C131"/>
<organism evidence="2 3">
    <name type="scientific">Schizophyllum amplum</name>
    <dbReference type="NCBI Taxonomy" id="97359"/>
    <lineage>
        <taxon>Eukaryota</taxon>
        <taxon>Fungi</taxon>
        <taxon>Dikarya</taxon>
        <taxon>Basidiomycota</taxon>
        <taxon>Agaricomycotina</taxon>
        <taxon>Agaricomycetes</taxon>
        <taxon>Agaricomycetidae</taxon>
        <taxon>Agaricales</taxon>
        <taxon>Schizophyllaceae</taxon>
        <taxon>Schizophyllum</taxon>
    </lineage>
</organism>